<reference evidence="1" key="1">
    <citation type="submission" date="2015-04" db="UniProtKB">
        <authorList>
            <consortium name="EnsemblPlants"/>
        </authorList>
    </citation>
    <scope>IDENTIFICATION</scope>
</reference>
<name>A0A0E0CGU9_9ORYZ</name>
<sequence length="89" mass="9831">MGCIGPTFTHHAPCDSPQKIGWSPPMMDGCYCTMSSPSLYNAATPFHDSIIDYHSPSSCPLHYLSQDTDCGYEIMGYIERKVVIILLAD</sequence>
<reference evidence="1" key="2">
    <citation type="submission" date="2018-05" db="EMBL/GenBank/DDBJ databases">
        <title>OmerRS3 (Oryza meridionalis Reference Sequence Version 3).</title>
        <authorList>
            <person name="Zhang J."/>
            <person name="Kudrna D."/>
            <person name="Lee S."/>
            <person name="Talag J."/>
            <person name="Welchert J."/>
            <person name="Wing R.A."/>
        </authorList>
    </citation>
    <scope>NUCLEOTIDE SEQUENCE [LARGE SCALE GENOMIC DNA]</scope>
    <source>
        <strain evidence="1">cv. OR44</strain>
    </source>
</reference>
<evidence type="ECO:0000313" key="2">
    <source>
        <dbReference type="Proteomes" id="UP000008021"/>
    </source>
</evidence>
<proteinExistence type="predicted"/>
<dbReference type="HOGENOM" id="CLU_120192_4_2_1"/>
<dbReference type="EnsemblPlants" id="OMERI02G07350.1">
    <property type="protein sequence ID" value="OMERI02G07350.1"/>
    <property type="gene ID" value="OMERI02G07350"/>
</dbReference>
<dbReference type="Proteomes" id="UP000008021">
    <property type="component" value="Chromosome 2"/>
</dbReference>
<evidence type="ECO:0000313" key="1">
    <source>
        <dbReference type="EnsemblPlants" id="OMERI02G07350.1"/>
    </source>
</evidence>
<accession>A0A0E0CGU9</accession>
<protein>
    <submittedName>
        <fullName evidence="1">Uncharacterized protein</fullName>
    </submittedName>
</protein>
<keyword evidence="2" id="KW-1185">Reference proteome</keyword>
<dbReference type="AlphaFoldDB" id="A0A0E0CGU9"/>
<dbReference type="Gramene" id="OMERI02G07350.1">
    <property type="protein sequence ID" value="OMERI02G07350.1"/>
    <property type="gene ID" value="OMERI02G07350"/>
</dbReference>
<organism evidence="1">
    <name type="scientific">Oryza meridionalis</name>
    <dbReference type="NCBI Taxonomy" id="40149"/>
    <lineage>
        <taxon>Eukaryota</taxon>
        <taxon>Viridiplantae</taxon>
        <taxon>Streptophyta</taxon>
        <taxon>Embryophyta</taxon>
        <taxon>Tracheophyta</taxon>
        <taxon>Spermatophyta</taxon>
        <taxon>Magnoliopsida</taxon>
        <taxon>Liliopsida</taxon>
        <taxon>Poales</taxon>
        <taxon>Poaceae</taxon>
        <taxon>BOP clade</taxon>
        <taxon>Oryzoideae</taxon>
        <taxon>Oryzeae</taxon>
        <taxon>Oryzinae</taxon>
        <taxon>Oryza</taxon>
    </lineage>
</organism>